<comment type="caution">
    <text evidence="2">The sequence shown here is derived from an EMBL/GenBank/DDBJ whole genome shotgun (WGS) entry which is preliminary data.</text>
</comment>
<protein>
    <submittedName>
        <fullName evidence="2">Dnaaf1 protein</fullName>
    </submittedName>
</protein>
<feature type="compositionally biased region" description="Basic and acidic residues" evidence="1">
    <location>
        <begin position="156"/>
        <end position="165"/>
    </location>
</feature>
<organism evidence="2 3">
    <name type="scientific">Symbiodinium pilosum</name>
    <name type="common">Dinoflagellate</name>
    <dbReference type="NCBI Taxonomy" id="2952"/>
    <lineage>
        <taxon>Eukaryota</taxon>
        <taxon>Sar</taxon>
        <taxon>Alveolata</taxon>
        <taxon>Dinophyceae</taxon>
        <taxon>Suessiales</taxon>
        <taxon>Symbiodiniaceae</taxon>
        <taxon>Symbiodinium</taxon>
    </lineage>
</organism>
<reference evidence="2" key="1">
    <citation type="submission" date="2021-02" db="EMBL/GenBank/DDBJ databases">
        <authorList>
            <person name="Dougan E. K."/>
            <person name="Rhodes N."/>
            <person name="Thang M."/>
            <person name="Chan C."/>
        </authorList>
    </citation>
    <scope>NUCLEOTIDE SEQUENCE</scope>
</reference>
<evidence type="ECO:0000313" key="3">
    <source>
        <dbReference type="Proteomes" id="UP000649617"/>
    </source>
</evidence>
<evidence type="ECO:0000313" key="2">
    <source>
        <dbReference type="EMBL" id="CAE7625992.1"/>
    </source>
</evidence>
<feature type="region of interest" description="Disordered" evidence="1">
    <location>
        <begin position="146"/>
        <end position="239"/>
    </location>
</feature>
<accession>A0A812VF62</accession>
<dbReference type="EMBL" id="CAJNIZ010042571">
    <property type="protein sequence ID" value="CAE7625992.1"/>
    <property type="molecule type" value="Genomic_DNA"/>
</dbReference>
<dbReference type="AlphaFoldDB" id="A0A812VF62"/>
<dbReference type="Proteomes" id="UP000649617">
    <property type="component" value="Unassembled WGS sequence"/>
</dbReference>
<gene>
    <name evidence="2" type="primary">Dnaaf1</name>
    <name evidence="2" type="ORF">SPIL2461_LOCUS16390</name>
</gene>
<dbReference type="OrthoDB" id="1904536at2759"/>
<feature type="compositionally biased region" description="Basic and acidic residues" evidence="1">
    <location>
        <begin position="15"/>
        <end position="46"/>
    </location>
</feature>
<feature type="compositionally biased region" description="Polar residues" evidence="1">
    <location>
        <begin position="194"/>
        <end position="205"/>
    </location>
</feature>
<keyword evidence="3" id="KW-1185">Reference proteome</keyword>
<sequence length="239" mass="26423">MEERKPSWLPRRPRLWRDRGSLKDPSSKTTREEFWQKEQDDKQRSFENFRRVQQAYAERAKAQRQAEETRSAARQQAVAELEKTGVLADGFVLMPDKARPATAPAGGYPSHSEQNKEVLAKVQAILINRKEQAARDAQKLEMAEAGEAIDAGDGDDLAKEAKLKPAEASSGDLVDKLLPAESAGKQDGPHKGEQNGTQQAMSVATGTPEEAEEKSQHEATAKGEYHPVRQPKGELADLD</sequence>
<evidence type="ECO:0000256" key="1">
    <source>
        <dbReference type="SAM" id="MobiDB-lite"/>
    </source>
</evidence>
<name>A0A812VF62_SYMPI</name>
<proteinExistence type="predicted"/>
<feature type="compositionally biased region" description="Basic and acidic residues" evidence="1">
    <location>
        <begin position="213"/>
        <end position="239"/>
    </location>
</feature>
<feature type="region of interest" description="Disordered" evidence="1">
    <location>
        <begin position="1"/>
        <end position="46"/>
    </location>
</feature>